<evidence type="ECO:0000256" key="1">
    <source>
        <dbReference type="ARBA" id="ARBA00022723"/>
    </source>
</evidence>
<dbReference type="InterPro" id="IPR053194">
    <property type="entry name" value="tRNA_methyltr_O"/>
</dbReference>
<keyword evidence="3" id="KW-0862">Zinc</keyword>
<feature type="domain" description="Zinc finger DksA/TraR C4-type" evidence="4">
    <location>
        <begin position="137"/>
        <end position="172"/>
    </location>
</feature>
<keyword evidence="7" id="KW-1185">Reference proteome</keyword>
<name>A0ABT1NII1_9FIRM</name>
<evidence type="ECO:0000256" key="3">
    <source>
        <dbReference type="ARBA" id="ARBA00022833"/>
    </source>
</evidence>
<dbReference type="Gene3D" id="3.30.1330.130">
    <property type="match status" value="1"/>
</dbReference>
<protein>
    <submittedName>
        <fullName evidence="6">FmdE family protein</fullName>
    </submittedName>
</protein>
<feature type="domain" description="Formylmethanofuran dehydrogenase subunit E" evidence="5">
    <location>
        <begin position="12"/>
        <end position="103"/>
    </location>
</feature>
<evidence type="ECO:0000259" key="5">
    <source>
        <dbReference type="Pfam" id="PF02663"/>
    </source>
</evidence>
<evidence type="ECO:0000313" key="7">
    <source>
        <dbReference type="Proteomes" id="UP001651880"/>
    </source>
</evidence>
<dbReference type="SUPFAM" id="SSF143555">
    <property type="entry name" value="FwdE-like"/>
    <property type="match status" value="1"/>
</dbReference>
<gene>
    <name evidence="6" type="ORF">LJD61_08950</name>
</gene>
<accession>A0ABT1NII1</accession>
<dbReference type="InterPro" id="IPR000962">
    <property type="entry name" value="Znf_DskA_TraR"/>
</dbReference>
<keyword evidence="1" id="KW-0479">Metal-binding</keyword>
<dbReference type="EMBL" id="JAJEKE010000006">
    <property type="protein sequence ID" value="MCQ1529681.1"/>
    <property type="molecule type" value="Genomic_DNA"/>
</dbReference>
<evidence type="ECO:0000256" key="2">
    <source>
        <dbReference type="ARBA" id="ARBA00022771"/>
    </source>
</evidence>
<dbReference type="Pfam" id="PF01258">
    <property type="entry name" value="zf-dskA_traR"/>
    <property type="match status" value="1"/>
</dbReference>
<evidence type="ECO:0000259" key="4">
    <source>
        <dbReference type="Pfam" id="PF01258"/>
    </source>
</evidence>
<evidence type="ECO:0000313" key="6">
    <source>
        <dbReference type="EMBL" id="MCQ1529681.1"/>
    </source>
</evidence>
<dbReference type="PANTHER" id="PTHR39418">
    <property type="entry name" value="DEHYDROGENASE-RELATED"/>
    <property type="match status" value="1"/>
</dbReference>
<reference evidence="6 7" key="1">
    <citation type="submission" date="2021-10" db="EMBL/GenBank/DDBJ databases">
        <title>Lutispora strain m25 sp. nov., a thermophilic, non-spore-forming bacterium isolated from a lab-scale methanogenic bioreactor digesting anaerobic sludge.</title>
        <authorList>
            <person name="El Houari A."/>
            <person name="Mcdonald J."/>
        </authorList>
    </citation>
    <scope>NUCLEOTIDE SEQUENCE [LARGE SCALE GENOMIC DNA]</scope>
    <source>
        <strain evidence="7">m25</strain>
    </source>
</reference>
<dbReference type="InterPro" id="IPR026328">
    <property type="entry name" value="FmdE"/>
</dbReference>
<keyword evidence="2" id="KW-0863">Zinc-finger</keyword>
<organism evidence="6 7">
    <name type="scientific">Lutispora saccharofermentans</name>
    <dbReference type="NCBI Taxonomy" id="3024236"/>
    <lineage>
        <taxon>Bacteria</taxon>
        <taxon>Bacillati</taxon>
        <taxon>Bacillota</taxon>
        <taxon>Clostridia</taxon>
        <taxon>Lutisporales</taxon>
        <taxon>Lutisporaceae</taxon>
        <taxon>Lutispora</taxon>
    </lineage>
</organism>
<dbReference type="Proteomes" id="UP001651880">
    <property type="component" value="Unassembled WGS sequence"/>
</dbReference>
<sequence>MNKELWDKCVKFHGHECPGLAIGFKAAEAAIARLGIGFSPDEEIVCVTENDACGVDAIQVMTGCTCGKGNLIFRDRGKSAYSFFERSTGKSIRMVLKPFSRSMDRKEKQEYLLNSPAEDLFEFKVPHYPIPQRAKIFQTIICENCGEGAADHKIRFMDGKKVCLDCFEEYSRGF</sequence>
<proteinExistence type="predicted"/>
<dbReference type="PIRSF" id="PIRSF006578">
    <property type="entry name" value="FwdE"/>
    <property type="match status" value="1"/>
</dbReference>
<dbReference type="RefSeq" id="WP_255227193.1">
    <property type="nucleotide sequence ID" value="NZ_JAJEKE010000006.1"/>
</dbReference>
<dbReference type="Pfam" id="PF02663">
    <property type="entry name" value="FmdE"/>
    <property type="match status" value="1"/>
</dbReference>
<dbReference type="PANTHER" id="PTHR39418:SF1">
    <property type="entry name" value="DEHYDROGENASE"/>
    <property type="match status" value="1"/>
</dbReference>
<comment type="caution">
    <text evidence="6">The sequence shown here is derived from an EMBL/GenBank/DDBJ whole genome shotgun (WGS) entry which is preliminary data.</text>
</comment>
<dbReference type="InterPro" id="IPR003814">
    <property type="entry name" value="FmdEsu_dom"/>
</dbReference>